<proteinExistence type="predicted"/>
<dbReference type="Gene3D" id="3.30.70.3040">
    <property type="match status" value="2"/>
</dbReference>
<dbReference type="AlphaFoldDB" id="A0A1I3KFU4"/>
<gene>
    <name evidence="2" type="ORF">SAMN05216275_104339</name>
</gene>
<organism evidence="2 3">
    <name type="scientific">Streptosporangium canum</name>
    <dbReference type="NCBI Taxonomy" id="324952"/>
    <lineage>
        <taxon>Bacteria</taxon>
        <taxon>Bacillati</taxon>
        <taxon>Actinomycetota</taxon>
        <taxon>Actinomycetes</taxon>
        <taxon>Streptosporangiales</taxon>
        <taxon>Streptosporangiaceae</taxon>
        <taxon>Streptosporangium</taxon>
    </lineage>
</organism>
<reference evidence="3" key="1">
    <citation type="submission" date="2016-10" db="EMBL/GenBank/DDBJ databases">
        <authorList>
            <person name="Varghese N."/>
            <person name="Submissions S."/>
        </authorList>
    </citation>
    <scope>NUCLEOTIDE SEQUENCE [LARGE SCALE GENOMIC DNA]</scope>
    <source>
        <strain evidence="3">CGMCC 4.2126</strain>
    </source>
</reference>
<feature type="domain" description="FtsX extracellular" evidence="1">
    <location>
        <begin position="101"/>
        <end position="200"/>
    </location>
</feature>
<evidence type="ECO:0000313" key="2">
    <source>
        <dbReference type="EMBL" id="SFI71391.1"/>
    </source>
</evidence>
<protein>
    <recommendedName>
        <fullName evidence="1">FtsX extracellular domain-containing protein</fullName>
    </recommendedName>
</protein>
<evidence type="ECO:0000259" key="1">
    <source>
        <dbReference type="Pfam" id="PF18075"/>
    </source>
</evidence>
<dbReference type="Pfam" id="PF18075">
    <property type="entry name" value="FtsX_ECD"/>
    <property type="match status" value="1"/>
</dbReference>
<keyword evidence="3" id="KW-1185">Reference proteome</keyword>
<dbReference type="InterPro" id="IPR040690">
    <property type="entry name" value="FtsX_ECD"/>
</dbReference>
<name>A0A1I3KFU4_9ACTN</name>
<dbReference type="EMBL" id="FOQY01000004">
    <property type="protein sequence ID" value="SFI71391.1"/>
    <property type="molecule type" value="Genomic_DNA"/>
</dbReference>
<evidence type="ECO:0000313" key="3">
    <source>
        <dbReference type="Proteomes" id="UP000199111"/>
    </source>
</evidence>
<dbReference type="Proteomes" id="UP000199111">
    <property type="component" value="Unassembled WGS sequence"/>
</dbReference>
<sequence>MAVCPEDLPWKRKIVIFGRVESDKTPSEARVRGFRAAARRVVLAAVVTVTAMTSTGAADAAIGDPGRVLAQASPPDAPWAGGQKLSPPPDGPWPQGADFTLFLCRSDDSFDNCRERAITAEQRRALQARLEAMPQVAEARFETRAQAWAIFKEDIADDETLLSVLGPGDMPESFKGTLHRRADIAPFRTAMKKIPGVSNVYVLGGRFWKGKADIRVTLCGKQKPYEGPCAKRGPVTRQEKAAIEGRLSGMRQVEQIYVEDAAHAKRVFEHFWARGKFRTSNFAENYYIRLTDRGDARVVIGAVKDMPGVQDAFTVTTG</sequence>
<accession>A0A1I3KFU4</accession>